<proteinExistence type="predicted"/>
<sequence length="174" mass="19932">MRMTGLMHFAPRLVRFDRDRRYTQPGPGTFEKPKGFWVSVTGPDDWPEYCLPEFNGMRPEARLRHAHNVTLAPGANVLRLDDVADMLEFHRTYAGPSDFDLRYHPNERDQWGIDWRVVAAEYAGIVIAPYQWSMRLSASWYYTWDCASGCVWDLDAIAAVEPCWLPALPAGVPA</sequence>
<evidence type="ECO:0000313" key="2">
    <source>
        <dbReference type="Proteomes" id="UP000317734"/>
    </source>
</evidence>
<protein>
    <submittedName>
        <fullName evidence="1">Uncharacterized protein</fullName>
    </submittedName>
</protein>
<accession>A0A4Y5TZ87</accession>
<dbReference type="EMBL" id="MK864265">
    <property type="protein sequence ID" value="QDB74748.1"/>
    <property type="molecule type" value="Genomic_DNA"/>
</dbReference>
<dbReference type="KEGG" id="vg:65120023"/>
<dbReference type="RefSeq" id="YP_010102225.1">
    <property type="nucleotide sequence ID" value="NC_055797.1"/>
</dbReference>
<dbReference type="Proteomes" id="UP000317734">
    <property type="component" value="Segment"/>
</dbReference>
<keyword evidence="2" id="KW-1185">Reference proteome</keyword>
<organism evidence="1 2">
    <name type="scientific">Gordonia phage Barb</name>
    <dbReference type="NCBI Taxonomy" id="2588128"/>
    <lineage>
        <taxon>Viruses</taxon>
        <taxon>Duplodnaviria</taxon>
        <taxon>Heunggongvirae</taxon>
        <taxon>Uroviricota</taxon>
        <taxon>Caudoviricetes</taxon>
        <taxon>Stackebrandtviridae</taxon>
        <taxon>Frickvirinae</taxon>
        <taxon>Wizardvirus</taxon>
        <taxon>Wizardvirus barb</taxon>
    </lineage>
</organism>
<name>A0A4Y5TZ87_9CAUD</name>
<reference evidence="1 2" key="1">
    <citation type="submission" date="2019-04" db="EMBL/GenBank/DDBJ databases">
        <authorList>
            <person name="Weller M."/>
            <person name="Delesalle V.A."/>
            <person name="Garlena R.A."/>
            <person name="Russell D.A."/>
            <person name="Pope W.H."/>
            <person name="Jacobs-Sera D."/>
            <person name="Hatfull G.F."/>
        </authorList>
    </citation>
    <scope>NUCLEOTIDE SEQUENCE [LARGE SCALE GENOMIC DNA]</scope>
</reference>
<gene>
    <name evidence="1" type="primary">72</name>
    <name evidence="1" type="ORF">SEA_BARB_72</name>
</gene>
<dbReference type="GeneID" id="65120023"/>
<evidence type="ECO:0000313" key="1">
    <source>
        <dbReference type="EMBL" id="QDB74748.1"/>
    </source>
</evidence>